<feature type="region of interest" description="Disordered" evidence="1">
    <location>
        <begin position="1"/>
        <end position="52"/>
    </location>
</feature>
<accession>A0A6J4R2Z3</accession>
<gene>
    <name evidence="2" type="ORF">AVDCRST_MAG02-2616</name>
</gene>
<dbReference type="AlphaFoldDB" id="A0A6J4R2Z3"/>
<dbReference type="EMBL" id="CADCVH010000084">
    <property type="protein sequence ID" value="CAA9462699.1"/>
    <property type="molecule type" value="Genomic_DNA"/>
</dbReference>
<evidence type="ECO:0000256" key="1">
    <source>
        <dbReference type="SAM" id="MobiDB-lite"/>
    </source>
</evidence>
<name>A0A6J4R2Z3_9ACTN</name>
<proteinExistence type="predicted"/>
<reference evidence="2" key="1">
    <citation type="submission" date="2020-02" db="EMBL/GenBank/DDBJ databases">
        <authorList>
            <person name="Meier V. D."/>
        </authorList>
    </citation>
    <scope>NUCLEOTIDE SEQUENCE</scope>
    <source>
        <strain evidence="2">AVDCRST_MAG02</strain>
    </source>
</reference>
<organism evidence="2">
    <name type="scientific">uncultured Rubrobacteraceae bacterium</name>
    <dbReference type="NCBI Taxonomy" id="349277"/>
    <lineage>
        <taxon>Bacteria</taxon>
        <taxon>Bacillati</taxon>
        <taxon>Actinomycetota</taxon>
        <taxon>Rubrobacteria</taxon>
        <taxon>Rubrobacterales</taxon>
        <taxon>Rubrobacteraceae</taxon>
        <taxon>environmental samples</taxon>
    </lineage>
</organism>
<evidence type="ECO:0000313" key="2">
    <source>
        <dbReference type="EMBL" id="CAA9462699.1"/>
    </source>
</evidence>
<protein>
    <submittedName>
        <fullName evidence="2">Uncharacterized protein</fullName>
    </submittedName>
</protein>
<sequence length="52" mass="5574">MVPGALSLATATLPAERRIQPRRRRERVGDPARFPPGRFSGEAYPGKAQAGG</sequence>